<dbReference type="PANTHER" id="PTHR43734">
    <property type="entry name" value="PHYTOENE DESATURASE"/>
    <property type="match status" value="1"/>
</dbReference>
<dbReference type="PRINTS" id="PR00411">
    <property type="entry name" value="PNDRDTASEI"/>
</dbReference>
<accession>A0ABV8II00</accession>
<dbReference type="Pfam" id="PF13450">
    <property type="entry name" value="NAD_binding_8"/>
    <property type="match status" value="1"/>
</dbReference>
<protein>
    <submittedName>
        <fullName evidence="1">NAD(P)-binding protein</fullName>
    </submittedName>
</protein>
<organism evidence="1 2">
    <name type="scientific">Planomonospora corallina</name>
    <dbReference type="NCBI Taxonomy" id="1806052"/>
    <lineage>
        <taxon>Bacteria</taxon>
        <taxon>Bacillati</taxon>
        <taxon>Actinomycetota</taxon>
        <taxon>Actinomycetes</taxon>
        <taxon>Streptosporangiales</taxon>
        <taxon>Streptosporangiaceae</taxon>
        <taxon>Planomonospora</taxon>
    </lineage>
</organism>
<sequence>MRREITIIGGGLAGLTAAIACAEGGACVTIHEAHRSLGGRARSTAAPYIANDGPHVFYSDGAPWRWMAARGLVRPFRRPTLGELARGRFRYGGRPALTPPWSLVSALTRRGLTAPVEQDFRTWASARFGEEAMRAACGLAGVVTFDADPGRLSAAFVWERLLRVSAPRYPAPRYVVGGWQTVVDRMVARTRELGVRIETGSRIDRLPEDTPVIVATSLDAARALLGDESLHWESGRAVLLDLGLARSSRDAFFVFDLDEGGFAEQYGLADRTLAPAGRTLAQLEMPLRAGESKADGLVRLERLADLALPGWRERTAWRREAVAGARTGALDLPGFSWRDRPAIGRGDGVWLAGDAVAAPGLLSEVSTHSALTAARAALRAVGARPAA</sequence>
<dbReference type="RefSeq" id="WP_377292858.1">
    <property type="nucleotide sequence ID" value="NZ_JBHSBM010000040.1"/>
</dbReference>
<reference evidence="2" key="1">
    <citation type="journal article" date="2019" name="Int. J. Syst. Evol. Microbiol.">
        <title>The Global Catalogue of Microorganisms (GCM) 10K type strain sequencing project: providing services to taxonomists for standard genome sequencing and annotation.</title>
        <authorList>
            <consortium name="The Broad Institute Genomics Platform"/>
            <consortium name="The Broad Institute Genome Sequencing Center for Infectious Disease"/>
            <person name="Wu L."/>
            <person name="Ma J."/>
        </authorList>
    </citation>
    <scope>NUCLEOTIDE SEQUENCE [LARGE SCALE GENOMIC DNA]</scope>
    <source>
        <strain evidence="2">TBRC 4489</strain>
    </source>
</reference>
<gene>
    <name evidence="1" type="ORF">ACFOWE_27590</name>
</gene>
<dbReference type="Proteomes" id="UP001595850">
    <property type="component" value="Unassembled WGS sequence"/>
</dbReference>
<keyword evidence="2" id="KW-1185">Reference proteome</keyword>
<dbReference type="Gene3D" id="3.90.660.50">
    <property type="match status" value="1"/>
</dbReference>
<dbReference type="SUPFAM" id="SSF51971">
    <property type="entry name" value="Nucleotide-binding domain"/>
    <property type="match status" value="1"/>
</dbReference>
<dbReference type="PANTHER" id="PTHR43734:SF1">
    <property type="entry name" value="PHYTOENE DESATURASE"/>
    <property type="match status" value="1"/>
</dbReference>
<dbReference type="EMBL" id="JBHSBM010000040">
    <property type="protein sequence ID" value="MFC4062083.1"/>
    <property type="molecule type" value="Genomic_DNA"/>
</dbReference>
<comment type="caution">
    <text evidence="1">The sequence shown here is derived from an EMBL/GenBank/DDBJ whole genome shotgun (WGS) entry which is preliminary data.</text>
</comment>
<dbReference type="Gene3D" id="3.50.50.60">
    <property type="entry name" value="FAD/NAD(P)-binding domain"/>
    <property type="match status" value="1"/>
</dbReference>
<name>A0ABV8II00_9ACTN</name>
<evidence type="ECO:0000313" key="2">
    <source>
        <dbReference type="Proteomes" id="UP001595850"/>
    </source>
</evidence>
<evidence type="ECO:0000313" key="1">
    <source>
        <dbReference type="EMBL" id="MFC4062083.1"/>
    </source>
</evidence>
<dbReference type="InterPro" id="IPR036188">
    <property type="entry name" value="FAD/NAD-bd_sf"/>
</dbReference>
<proteinExistence type="predicted"/>
<dbReference type="PROSITE" id="PS51257">
    <property type="entry name" value="PROKAR_LIPOPROTEIN"/>
    <property type="match status" value="1"/>
</dbReference>